<proteinExistence type="predicted"/>
<name>A0A226D6C1_FOLCA</name>
<evidence type="ECO:0000313" key="2">
    <source>
        <dbReference type="Proteomes" id="UP000198287"/>
    </source>
</evidence>
<dbReference type="EMBL" id="LNIX01000037">
    <property type="protein sequence ID" value="OXA39816.1"/>
    <property type="molecule type" value="Genomic_DNA"/>
</dbReference>
<keyword evidence="2" id="KW-1185">Reference proteome</keyword>
<organism evidence="1 2">
    <name type="scientific">Folsomia candida</name>
    <name type="common">Springtail</name>
    <dbReference type="NCBI Taxonomy" id="158441"/>
    <lineage>
        <taxon>Eukaryota</taxon>
        <taxon>Metazoa</taxon>
        <taxon>Ecdysozoa</taxon>
        <taxon>Arthropoda</taxon>
        <taxon>Hexapoda</taxon>
        <taxon>Collembola</taxon>
        <taxon>Entomobryomorpha</taxon>
        <taxon>Isotomoidea</taxon>
        <taxon>Isotomidae</taxon>
        <taxon>Proisotominae</taxon>
        <taxon>Folsomia</taxon>
    </lineage>
</organism>
<comment type="caution">
    <text evidence="1">The sequence shown here is derived from an EMBL/GenBank/DDBJ whole genome shotgun (WGS) entry which is preliminary data.</text>
</comment>
<gene>
    <name evidence="1" type="ORF">Fcan01_25586</name>
</gene>
<dbReference type="AlphaFoldDB" id="A0A226D6C1"/>
<sequence length="153" mass="17567">MQSGFAVLVLSGPDPEYSGADQVTVFLFHCDWTICCCRKWPDSPHFDEETFIFHPFCLFEGHILSIRERLRTTMELLRQARGPTRGSITKTVNDMEAELANEKPDRHKLGVQIKKLDNLQVKMAEWDSKILAEMQLQGCTDEEYTQASTDIEI</sequence>
<accession>A0A226D6C1</accession>
<reference evidence="1 2" key="1">
    <citation type="submission" date="2015-12" db="EMBL/GenBank/DDBJ databases">
        <title>The genome of Folsomia candida.</title>
        <authorList>
            <person name="Faddeeva A."/>
            <person name="Derks M.F."/>
            <person name="Anvar Y."/>
            <person name="Smit S."/>
            <person name="Van Straalen N."/>
            <person name="Roelofs D."/>
        </authorList>
    </citation>
    <scope>NUCLEOTIDE SEQUENCE [LARGE SCALE GENOMIC DNA]</scope>
    <source>
        <strain evidence="1 2">VU population</strain>
        <tissue evidence="1">Whole body</tissue>
    </source>
</reference>
<evidence type="ECO:0000313" key="1">
    <source>
        <dbReference type="EMBL" id="OXA39816.1"/>
    </source>
</evidence>
<protein>
    <submittedName>
        <fullName evidence="1">Uncharacterized protein</fullName>
    </submittedName>
</protein>
<dbReference type="Proteomes" id="UP000198287">
    <property type="component" value="Unassembled WGS sequence"/>
</dbReference>